<proteinExistence type="predicted"/>
<reference evidence="3 4" key="1">
    <citation type="submission" date="2017-11" db="EMBL/GenBank/DDBJ databases">
        <title>De novo assembly and phasing of dikaryotic genomes from two isolates of Puccinia coronata f. sp. avenae, the causal agent of oat crown rust.</title>
        <authorList>
            <person name="Miller M.E."/>
            <person name="Zhang Y."/>
            <person name="Omidvar V."/>
            <person name="Sperschneider J."/>
            <person name="Schwessinger B."/>
            <person name="Raley C."/>
            <person name="Palmer J.M."/>
            <person name="Garnica D."/>
            <person name="Upadhyaya N."/>
            <person name="Rathjen J."/>
            <person name="Taylor J.M."/>
            <person name="Park R.F."/>
            <person name="Dodds P.N."/>
            <person name="Hirsch C.D."/>
            <person name="Kianian S.F."/>
            <person name="Figueroa M."/>
        </authorList>
    </citation>
    <scope>NUCLEOTIDE SEQUENCE [LARGE SCALE GENOMIC DNA]</scope>
    <source>
        <strain evidence="3">12SD80</strain>
    </source>
</reference>
<evidence type="ECO:0000256" key="2">
    <source>
        <dbReference type="SAM" id="Phobius"/>
    </source>
</evidence>
<keyword evidence="2" id="KW-1133">Transmembrane helix</keyword>
<evidence type="ECO:0000313" key="4">
    <source>
        <dbReference type="Proteomes" id="UP000235392"/>
    </source>
</evidence>
<name>A0A2N5S6W7_9BASI</name>
<evidence type="ECO:0000256" key="1">
    <source>
        <dbReference type="SAM" id="MobiDB-lite"/>
    </source>
</evidence>
<dbReference type="AlphaFoldDB" id="A0A2N5S6W7"/>
<accession>A0A2N5S6W7</accession>
<feature type="compositionally biased region" description="Low complexity" evidence="1">
    <location>
        <begin position="78"/>
        <end position="104"/>
    </location>
</feature>
<feature type="region of interest" description="Disordered" evidence="1">
    <location>
        <begin position="52"/>
        <end position="129"/>
    </location>
</feature>
<comment type="caution">
    <text evidence="3">The sequence shown here is derived from an EMBL/GenBank/DDBJ whole genome shotgun (WGS) entry which is preliminary data.</text>
</comment>
<protein>
    <submittedName>
        <fullName evidence="3">Uncharacterized protein</fullName>
    </submittedName>
</protein>
<gene>
    <name evidence="3" type="ORF">PCASD_25386</name>
</gene>
<keyword evidence="2" id="KW-0812">Transmembrane</keyword>
<feature type="compositionally biased region" description="Low complexity" evidence="1">
    <location>
        <begin position="52"/>
        <end position="63"/>
    </location>
</feature>
<dbReference type="EMBL" id="PGCI01001034">
    <property type="protein sequence ID" value="PLW08981.1"/>
    <property type="molecule type" value="Genomic_DNA"/>
</dbReference>
<organism evidence="3 4">
    <name type="scientific">Puccinia coronata f. sp. avenae</name>
    <dbReference type="NCBI Taxonomy" id="200324"/>
    <lineage>
        <taxon>Eukaryota</taxon>
        <taxon>Fungi</taxon>
        <taxon>Dikarya</taxon>
        <taxon>Basidiomycota</taxon>
        <taxon>Pucciniomycotina</taxon>
        <taxon>Pucciniomycetes</taxon>
        <taxon>Pucciniales</taxon>
        <taxon>Pucciniaceae</taxon>
        <taxon>Puccinia</taxon>
    </lineage>
</organism>
<keyword evidence="2" id="KW-0472">Membrane</keyword>
<dbReference type="Proteomes" id="UP000235392">
    <property type="component" value="Unassembled WGS sequence"/>
</dbReference>
<feature type="transmembrane region" description="Helical" evidence="2">
    <location>
        <begin position="139"/>
        <end position="167"/>
    </location>
</feature>
<feature type="compositionally biased region" description="Polar residues" evidence="1">
    <location>
        <begin position="64"/>
        <end position="77"/>
    </location>
</feature>
<evidence type="ECO:0000313" key="3">
    <source>
        <dbReference type="EMBL" id="PLW08981.1"/>
    </source>
</evidence>
<sequence>MELHVLGSRWSRQLIMAALTTPCVVPTLPLLINAQGADSSDDQRAAFDQRVPSSIYSSPAPSSNTISTSSNKHQLSFSAPSSSAASTPTNSSSSAAHPSNSSNPVITDSSAPASTNKTGTSSSNDRHTPYLRAGLKPEVLMGVVLATCFGLLFITLVHCLFTLDIFAQSSNQNRNKSQHPMPLNSRNRKLTHLQRRCRTVAHRLMRQSVPQYLHEANPASV</sequence>
<feature type="compositionally biased region" description="Polar residues" evidence="1">
    <location>
        <begin position="105"/>
        <end position="123"/>
    </location>
</feature>